<evidence type="ECO:0000259" key="2">
    <source>
        <dbReference type="PROSITE" id="PS51335"/>
    </source>
</evidence>
<reference evidence="3" key="1">
    <citation type="submission" date="2021-01" db="EMBL/GenBank/DDBJ databases">
        <authorList>
            <consortium name="Genoscope - CEA"/>
            <person name="William W."/>
        </authorList>
    </citation>
    <scope>NUCLEOTIDE SEQUENCE</scope>
</reference>
<dbReference type="AlphaFoldDB" id="A0A8S1VVE7"/>
<dbReference type="InterPro" id="IPR050868">
    <property type="entry name" value="ELMO_domain-containing"/>
</dbReference>
<protein>
    <recommendedName>
        <fullName evidence="2">ELMO domain-containing protein</fullName>
    </recommendedName>
</protein>
<evidence type="ECO:0000313" key="4">
    <source>
        <dbReference type="Proteomes" id="UP000689195"/>
    </source>
</evidence>
<organism evidence="3 4">
    <name type="scientific">Paramecium pentaurelia</name>
    <dbReference type="NCBI Taxonomy" id="43138"/>
    <lineage>
        <taxon>Eukaryota</taxon>
        <taxon>Sar</taxon>
        <taxon>Alveolata</taxon>
        <taxon>Ciliophora</taxon>
        <taxon>Intramacronucleata</taxon>
        <taxon>Oligohymenophorea</taxon>
        <taxon>Peniculida</taxon>
        <taxon>Parameciidae</taxon>
        <taxon>Paramecium</taxon>
    </lineage>
</organism>
<feature type="domain" description="ELMO" evidence="2">
    <location>
        <begin position="237"/>
        <end position="386"/>
    </location>
</feature>
<dbReference type="Proteomes" id="UP000689195">
    <property type="component" value="Unassembled WGS sequence"/>
</dbReference>
<dbReference type="OrthoDB" id="417150at2759"/>
<feature type="compositionally biased region" description="Basic and acidic residues" evidence="1">
    <location>
        <begin position="105"/>
        <end position="114"/>
    </location>
</feature>
<feature type="region of interest" description="Disordered" evidence="1">
    <location>
        <begin position="99"/>
        <end position="131"/>
    </location>
</feature>
<dbReference type="Pfam" id="PF04727">
    <property type="entry name" value="ELMO_CED12"/>
    <property type="match status" value="1"/>
</dbReference>
<sequence length="406" mass="47768">MSENYIVDMKEFKISKVVSTQLEVGEICEWAHISTDQPTLENDSDIDNKQIFQLQCDQFVKASQKLNDRFHRKENKLIKLNGNLVNNLKGKASIIALQNNQNKNEQQREEKQDYSDDEYNQAQIGKGEESPDKKVFRLSENNIHKNEKEFENGKRNRIVELQLKKIEIQQISFIETWDQLKRSQDIKEQIQFLEHKSSLFVKLIGCFSVHLKNTRLINEKNQVCIMAETSFNDNNDYHFRMLYTIYCQLMTTDYCLRYGYHWEMIGFQGTDPATDLRNTGILGLVQMLAFISDYKLYVKSALNTLSKMNIPFCITLINITSFVLVSLRDNKLNYLINQEDSVISVINKLYFAGFHLLIKALKKEKMIFNKIGVLLTNVRKQIHEYPQKLIQQFQHDIQLFYKLNDK</sequence>
<evidence type="ECO:0000313" key="3">
    <source>
        <dbReference type="EMBL" id="CAD8179759.1"/>
    </source>
</evidence>
<dbReference type="PANTHER" id="PTHR12771">
    <property type="entry name" value="ENGULFMENT AND CELL MOTILITY"/>
    <property type="match status" value="1"/>
</dbReference>
<comment type="caution">
    <text evidence="3">The sequence shown here is derived from an EMBL/GenBank/DDBJ whole genome shotgun (WGS) entry which is preliminary data.</text>
</comment>
<dbReference type="PANTHER" id="PTHR12771:SF2">
    <property type="entry name" value="ELMO DOMAIN-CONTAINING PROTEIN 3"/>
    <property type="match status" value="1"/>
</dbReference>
<dbReference type="EMBL" id="CAJJDO010000072">
    <property type="protein sequence ID" value="CAD8179759.1"/>
    <property type="molecule type" value="Genomic_DNA"/>
</dbReference>
<gene>
    <name evidence="3" type="ORF">PPENT_87.1.T0720206</name>
</gene>
<name>A0A8S1VVE7_9CILI</name>
<evidence type="ECO:0000256" key="1">
    <source>
        <dbReference type="SAM" id="MobiDB-lite"/>
    </source>
</evidence>
<accession>A0A8S1VVE7</accession>
<dbReference type="InterPro" id="IPR006816">
    <property type="entry name" value="ELMO_dom"/>
</dbReference>
<keyword evidence="4" id="KW-1185">Reference proteome</keyword>
<dbReference type="PROSITE" id="PS51335">
    <property type="entry name" value="ELMO"/>
    <property type="match status" value="1"/>
</dbReference>
<proteinExistence type="predicted"/>